<dbReference type="PANTHER" id="PTHR21659">
    <property type="entry name" value="HYDROPHOBIC PROTEIN RCI2 LOW TEMPERATURE AND SALT RESPONSIVE PROTEIN LTI6 -RELATED"/>
    <property type="match status" value="1"/>
</dbReference>
<feature type="compositionally biased region" description="Low complexity" evidence="6">
    <location>
        <begin position="106"/>
        <end position="127"/>
    </location>
</feature>
<dbReference type="EMBL" id="SWFS01000058">
    <property type="protein sequence ID" value="KAA8917175.1"/>
    <property type="molecule type" value="Genomic_DNA"/>
</dbReference>
<comment type="similarity">
    <text evidence="2">Belongs to the UPF0057 (PMP3) family.</text>
</comment>
<dbReference type="PANTHER" id="PTHR21659:SF57">
    <property type="entry name" value="PLASMA MEMBRANE PROTEOLIPID 31"/>
    <property type="match status" value="1"/>
</dbReference>
<keyword evidence="4 7" id="KW-1133">Transmembrane helix</keyword>
<evidence type="ECO:0000313" key="9">
    <source>
        <dbReference type="Proteomes" id="UP000761534"/>
    </source>
</evidence>
<dbReference type="VEuPathDB" id="FungiDB:TRICI_000678"/>
<protein>
    <recommendedName>
        <fullName evidence="10">Stress response RCI peptide</fullName>
    </recommendedName>
</protein>
<proteinExistence type="inferred from homology"/>
<feature type="transmembrane region" description="Helical" evidence="7">
    <location>
        <begin position="36"/>
        <end position="57"/>
    </location>
</feature>
<evidence type="ECO:0000313" key="8">
    <source>
        <dbReference type="EMBL" id="KAA8917175.1"/>
    </source>
</evidence>
<comment type="caution">
    <text evidence="8">The sequence shown here is derived from an EMBL/GenBank/DDBJ whole genome shotgun (WGS) entry which is preliminary data.</text>
</comment>
<evidence type="ECO:0000256" key="6">
    <source>
        <dbReference type="SAM" id="MobiDB-lite"/>
    </source>
</evidence>
<sequence>MCCSPVCCDFFLVLLAVVFPPLPVWIKTGVCTVDSFINIALCILGFLPGLFHSWYIISKYPKNEHVYYEDIERQAGRFHDQNSACHYHHHHTHTVYVPVGYGTMDQQQQTEPSSQPSSSSLPNESPPRYSDIAPK</sequence>
<dbReference type="InterPro" id="IPR000612">
    <property type="entry name" value="PMP3"/>
</dbReference>
<keyword evidence="9" id="KW-1185">Reference proteome</keyword>
<evidence type="ECO:0000256" key="1">
    <source>
        <dbReference type="ARBA" id="ARBA00004370"/>
    </source>
</evidence>
<comment type="subcellular location">
    <subcellularLocation>
        <location evidence="1">Membrane</location>
    </subcellularLocation>
</comment>
<evidence type="ECO:0000256" key="7">
    <source>
        <dbReference type="SAM" id="Phobius"/>
    </source>
</evidence>
<evidence type="ECO:0000256" key="2">
    <source>
        <dbReference type="ARBA" id="ARBA00009530"/>
    </source>
</evidence>
<keyword evidence="3 7" id="KW-0812">Transmembrane</keyword>
<dbReference type="GO" id="GO:0016020">
    <property type="term" value="C:membrane"/>
    <property type="evidence" value="ECO:0007669"/>
    <property type="project" value="UniProtKB-SubCell"/>
</dbReference>
<evidence type="ECO:0008006" key="10">
    <source>
        <dbReference type="Google" id="ProtNLM"/>
    </source>
</evidence>
<organism evidence="8 9">
    <name type="scientific">Trichomonascus ciferrii</name>
    <dbReference type="NCBI Taxonomy" id="44093"/>
    <lineage>
        <taxon>Eukaryota</taxon>
        <taxon>Fungi</taxon>
        <taxon>Dikarya</taxon>
        <taxon>Ascomycota</taxon>
        <taxon>Saccharomycotina</taxon>
        <taxon>Dipodascomycetes</taxon>
        <taxon>Dipodascales</taxon>
        <taxon>Trichomonascaceae</taxon>
        <taxon>Trichomonascus</taxon>
        <taxon>Trichomonascus ciferrii complex</taxon>
    </lineage>
</organism>
<dbReference type="Proteomes" id="UP000761534">
    <property type="component" value="Unassembled WGS sequence"/>
</dbReference>
<evidence type="ECO:0000256" key="4">
    <source>
        <dbReference type="ARBA" id="ARBA00022989"/>
    </source>
</evidence>
<dbReference type="AlphaFoldDB" id="A0A642VCV5"/>
<keyword evidence="5 7" id="KW-0472">Membrane</keyword>
<accession>A0A642VCV5</accession>
<dbReference type="Pfam" id="PF01679">
    <property type="entry name" value="Pmp3"/>
    <property type="match status" value="1"/>
</dbReference>
<dbReference type="OrthoDB" id="2802411at2759"/>
<reference evidence="8" key="1">
    <citation type="journal article" date="2019" name="G3 (Bethesda)">
        <title>Genome Assemblies of Two Rare Opportunistic Yeast Pathogens: Diutina rugosa (syn. Candida rugosa) and Trichomonascus ciferrii (syn. Candida ciferrii).</title>
        <authorList>
            <person name="Mixao V."/>
            <person name="Saus E."/>
            <person name="Hansen A.P."/>
            <person name="Lass-Florl C."/>
            <person name="Gabaldon T."/>
        </authorList>
    </citation>
    <scope>NUCLEOTIDE SEQUENCE</scope>
    <source>
        <strain evidence="8">CBS 4856</strain>
    </source>
</reference>
<name>A0A642VCV5_9ASCO</name>
<evidence type="ECO:0000256" key="5">
    <source>
        <dbReference type="ARBA" id="ARBA00023136"/>
    </source>
</evidence>
<evidence type="ECO:0000256" key="3">
    <source>
        <dbReference type="ARBA" id="ARBA00022692"/>
    </source>
</evidence>
<feature type="region of interest" description="Disordered" evidence="6">
    <location>
        <begin position="105"/>
        <end position="135"/>
    </location>
</feature>
<gene>
    <name evidence="8" type="ORF">TRICI_000678</name>
</gene>